<comment type="caution">
    <text evidence="2">The sequence shown here is derived from an EMBL/GenBank/DDBJ whole genome shotgun (WGS) entry which is preliminary data.</text>
</comment>
<reference evidence="2 3" key="1">
    <citation type="submission" date="2024-09" db="EMBL/GenBank/DDBJ databases">
        <authorList>
            <person name="Lee S.D."/>
        </authorList>
    </citation>
    <scope>NUCLEOTIDE SEQUENCE [LARGE SCALE GENOMIC DNA]</scope>
    <source>
        <strain evidence="2 3">N1-1</strain>
    </source>
</reference>
<sequence length="75" mass="7443">MKINWQALGSTFGVSLLITVGVVAVFCLGISALSRRETAVADGTAARGAALALATLCFAACLAAVGYGLSLIALA</sequence>
<evidence type="ECO:0008006" key="4">
    <source>
        <dbReference type="Google" id="ProtNLM"/>
    </source>
</evidence>
<evidence type="ECO:0000313" key="2">
    <source>
        <dbReference type="EMBL" id="MFC1412120.1"/>
    </source>
</evidence>
<gene>
    <name evidence="2" type="ORF">ACEZDG_22900</name>
</gene>
<name>A0ABV6VEG0_9ACTN</name>
<evidence type="ECO:0000256" key="1">
    <source>
        <dbReference type="SAM" id="Phobius"/>
    </source>
</evidence>
<organism evidence="2 3">
    <name type="scientific">Streptacidiphilus alkalitolerans</name>
    <dbReference type="NCBI Taxonomy" id="3342712"/>
    <lineage>
        <taxon>Bacteria</taxon>
        <taxon>Bacillati</taxon>
        <taxon>Actinomycetota</taxon>
        <taxon>Actinomycetes</taxon>
        <taxon>Kitasatosporales</taxon>
        <taxon>Streptomycetaceae</taxon>
        <taxon>Streptacidiphilus</taxon>
    </lineage>
</organism>
<feature type="transmembrane region" description="Helical" evidence="1">
    <location>
        <begin position="45"/>
        <end position="69"/>
    </location>
</feature>
<keyword evidence="1" id="KW-1133">Transmembrane helix</keyword>
<keyword evidence="3" id="KW-1185">Reference proteome</keyword>
<dbReference type="EMBL" id="JBHEZX010000010">
    <property type="protein sequence ID" value="MFC1412120.1"/>
    <property type="molecule type" value="Genomic_DNA"/>
</dbReference>
<keyword evidence="1" id="KW-0812">Transmembrane</keyword>
<protein>
    <recommendedName>
        <fullName evidence="4">Secreted protein</fullName>
    </recommendedName>
</protein>
<dbReference type="RefSeq" id="WP_380512547.1">
    <property type="nucleotide sequence ID" value="NZ_JBHEZX010000010.1"/>
</dbReference>
<proteinExistence type="predicted"/>
<feature type="transmembrane region" description="Helical" evidence="1">
    <location>
        <begin position="12"/>
        <end position="33"/>
    </location>
</feature>
<keyword evidence="1" id="KW-0472">Membrane</keyword>
<evidence type="ECO:0000313" key="3">
    <source>
        <dbReference type="Proteomes" id="UP001592582"/>
    </source>
</evidence>
<dbReference type="Proteomes" id="UP001592582">
    <property type="component" value="Unassembled WGS sequence"/>
</dbReference>
<accession>A0ABV6VEG0</accession>